<proteinExistence type="predicted"/>
<name>A0A2I1FSX3_9GLOM</name>
<evidence type="ECO:0000313" key="2">
    <source>
        <dbReference type="Proteomes" id="UP000234323"/>
    </source>
</evidence>
<dbReference type="Proteomes" id="UP000234323">
    <property type="component" value="Unassembled WGS sequence"/>
</dbReference>
<dbReference type="AlphaFoldDB" id="A0A2I1FSX3"/>
<sequence>MDKIQYIKTYSADTISKFTTQFGDPEEQNEDNSFNLDTIQVSGNHRGGFLG</sequence>
<protein>
    <submittedName>
        <fullName evidence="1">Uncharacterized protein</fullName>
    </submittedName>
</protein>
<organism evidence="1 2">
    <name type="scientific">Rhizophagus irregularis</name>
    <dbReference type="NCBI Taxonomy" id="588596"/>
    <lineage>
        <taxon>Eukaryota</taxon>
        <taxon>Fungi</taxon>
        <taxon>Fungi incertae sedis</taxon>
        <taxon>Mucoromycota</taxon>
        <taxon>Glomeromycotina</taxon>
        <taxon>Glomeromycetes</taxon>
        <taxon>Glomerales</taxon>
        <taxon>Glomeraceae</taxon>
        <taxon>Rhizophagus</taxon>
    </lineage>
</organism>
<comment type="caution">
    <text evidence="1">The sequence shown here is derived from an EMBL/GenBank/DDBJ whole genome shotgun (WGS) entry which is preliminary data.</text>
</comment>
<reference evidence="1 2" key="1">
    <citation type="submission" date="2015-10" db="EMBL/GenBank/DDBJ databases">
        <title>Genome analyses suggest a sexual origin of heterokaryosis in a supposedly ancient asexual fungus.</title>
        <authorList>
            <person name="Ropars J."/>
            <person name="Sedzielewska K."/>
            <person name="Noel J."/>
            <person name="Charron P."/>
            <person name="Farinelli L."/>
            <person name="Marton T."/>
            <person name="Kruger M."/>
            <person name="Pelin A."/>
            <person name="Brachmann A."/>
            <person name="Corradi N."/>
        </authorList>
    </citation>
    <scope>NUCLEOTIDE SEQUENCE [LARGE SCALE GENOMIC DNA]</scope>
    <source>
        <strain evidence="1 2">A4</strain>
    </source>
</reference>
<keyword evidence="2" id="KW-1185">Reference proteome</keyword>
<gene>
    <name evidence="1" type="ORF">RhiirA4_390480</name>
</gene>
<accession>A0A2I1FSX3</accession>
<evidence type="ECO:0000313" key="1">
    <source>
        <dbReference type="EMBL" id="PKY37465.1"/>
    </source>
</evidence>
<dbReference type="EMBL" id="LLXI01000003">
    <property type="protein sequence ID" value="PKY37465.1"/>
    <property type="molecule type" value="Genomic_DNA"/>
</dbReference>